<comment type="caution">
    <text evidence="8">The sequence shown here is derived from an EMBL/GenBank/DDBJ whole genome shotgun (WGS) entry which is preliminary data.</text>
</comment>
<keyword evidence="5 6" id="KW-0482">Metalloprotease</keyword>
<feature type="domain" description="Peptidase M48" evidence="7">
    <location>
        <begin position="130"/>
        <end position="254"/>
    </location>
</feature>
<dbReference type="Pfam" id="PF01435">
    <property type="entry name" value="Peptidase_M48"/>
    <property type="match status" value="1"/>
</dbReference>
<evidence type="ECO:0000313" key="9">
    <source>
        <dbReference type="Proteomes" id="UP000253472"/>
    </source>
</evidence>
<keyword evidence="4 6" id="KW-0862">Zinc</keyword>
<dbReference type="InterPro" id="IPR001915">
    <property type="entry name" value="Peptidase_M48"/>
</dbReference>
<evidence type="ECO:0000256" key="4">
    <source>
        <dbReference type="ARBA" id="ARBA00022833"/>
    </source>
</evidence>
<accession>A0A367XQY8</accession>
<keyword evidence="1 6" id="KW-0645">Protease</keyword>
<dbReference type="CDD" id="cd07331">
    <property type="entry name" value="M48C_Oma1_like"/>
    <property type="match status" value="1"/>
</dbReference>
<dbReference type="STRING" id="5486.A0A367XQY8"/>
<dbReference type="GO" id="GO:0034982">
    <property type="term" value="P:mitochondrial protein processing"/>
    <property type="evidence" value="ECO:0007669"/>
    <property type="project" value="TreeGrafter"/>
</dbReference>
<dbReference type="AlphaFoldDB" id="A0A367XQY8"/>
<dbReference type="GO" id="GO:0004222">
    <property type="term" value="F:metalloendopeptidase activity"/>
    <property type="evidence" value="ECO:0007669"/>
    <property type="project" value="InterPro"/>
</dbReference>
<dbReference type="OrthoDB" id="7464992at2759"/>
<dbReference type="PANTHER" id="PTHR22726:SF1">
    <property type="entry name" value="METALLOENDOPEPTIDASE OMA1, MITOCHONDRIAL"/>
    <property type="match status" value="1"/>
</dbReference>
<comment type="similarity">
    <text evidence="6">Belongs to the peptidase M48 family.</text>
</comment>
<dbReference type="Proteomes" id="UP000253472">
    <property type="component" value="Unassembled WGS sequence"/>
</dbReference>
<dbReference type="GO" id="GO:0046872">
    <property type="term" value="F:metal ion binding"/>
    <property type="evidence" value="ECO:0007669"/>
    <property type="project" value="UniProtKB-KW"/>
</dbReference>
<evidence type="ECO:0000256" key="2">
    <source>
        <dbReference type="ARBA" id="ARBA00022723"/>
    </source>
</evidence>
<comment type="cofactor">
    <cofactor evidence="6">
        <name>Zn(2+)</name>
        <dbReference type="ChEBI" id="CHEBI:29105"/>
    </cofactor>
    <text evidence="6">Binds 1 zinc ion per subunit.</text>
</comment>
<evidence type="ECO:0000256" key="3">
    <source>
        <dbReference type="ARBA" id="ARBA00022801"/>
    </source>
</evidence>
<dbReference type="GO" id="GO:0005743">
    <property type="term" value="C:mitochondrial inner membrane"/>
    <property type="evidence" value="ECO:0007669"/>
    <property type="project" value="TreeGrafter"/>
</dbReference>
<keyword evidence="2" id="KW-0479">Metal-binding</keyword>
<keyword evidence="3 6" id="KW-0378">Hydrolase</keyword>
<dbReference type="GO" id="GO:0006515">
    <property type="term" value="P:protein quality control for misfolded or incompletely synthesized proteins"/>
    <property type="evidence" value="ECO:0007669"/>
    <property type="project" value="TreeGrafter"/>
</dbReference>
<organism evidence="8 9">
    <name type="scientific">Candida viswanathii</name>
    <dbReference type="NCBI Taxonomy" id="5486"/>
    <lineage>
        <taxon>Eukaryota</taxon>
        <taxon>Fungi</taxon>
        <taxon>Dikarya</taxon>
        <taxon>Ascomycota</taxon>
        <taxon>Saccharomycotina</taxon>
        <taxon>Pichiomycetes</taxon>
        <taxon>Debaryomycetaceae</taxon>
        <taxon>Candida/Lodderomyces clade</taxon>
        <taxon>Candida</taxon>
    </lineage>
</organism>
<gene>
    <name evidence="8" type="primary">OMA1</name>
    <name evidence="8" type="ORF">Cantr_05845</name>
</gene>
<dbReference type="PANTHER" id="PTHR22726">
    <property type="entry name" value="METALLOENDOPEPTIDASE OMA1"/>
    <property type="match status" value="1"/>
</dbReference>
<dbReference type="EMBL" id="QLNQ01000029">
    <property type="protein sequence ID" value="RCK56043.1"/>
    <property type="molecule type" value="Genomic_DNA"/>
</dbReference>
<proteinExistence type="inferred from homology"/>
<sequence length="284" mass="32820">MFRSRLYFHPWLKRTYATYKRFDNTSSSFTTSYAHLLTSRKALYVGGGLLGSTSTTSTQPPTRAIYNQFKLMILPHSNPLYSRVSNIMNKLLTVALTDNINDDLNQKFLKHLKACIGRSTSSRTTKRRRVSHCVSHELSHQLAQHSSEQLLKQPIYLVLSTILYSITGITWFNDLLINGVLMMPASREMESEADHIGCELLARACFNPEESIRFWERMSQAEQRLSGRVPATQMLEFFSTHPATSRRIADIQKWMPQLLQIRESAGCYDYGRFHNFNQSYFKRS</sequence>
<keyword evidence="9" id="KW-1185">Reference proteome</keyword>
<dbReference type="InterPro" id="IPR051156">
    <property type="entry name" value="Mito/Outer_Membr_Metalloprot"/>
</dbReference>
<evidence type="ECO:0000256" key="5">
    <source>
        <dbReference type="ARBA" id="ARBA00023049"/>
    </source>
</evidence>
<name>A0A367XQY8_9ASCO</name>
<protein>
    <submittedName>
        <fullName evidence="8">Mitochondrial metalloendopeptidase OMA1</fullName>
    </submittedName>
</protein>
<evidence type="ECO:0000256" key="1">
    <source>
        <dbReference type="ARBA" id="ARBA00022670"/>
    </source>
</evidence>
<reference evidence="8 9" key="1">
    <citation type="submission" date="2018-06" db="EMBL/GenBank/DDBJ databases">
        <title>Whole genome sequencing of Candida tropicalis (genome annotated by CSBL at Korea University).</title>
        <authorList>
            <person name="Ahn J."/>
        </authorList>
    </citation>
    <scope>NUCLEOTIDE SEQUENCE [LARGE SCALE GENOMIC DNA]</scope>
    <source>
        <strain evidence="8 9">ATCC 20962</strain>
    </source>
</reference>
<evidence type="ECO:0000259" key="7">
    <source>
        <dbReference type="Pfam" id="PF01435"/>
    </source>
</evidence>
<evidence type="ECO:0000313" key="8">
    <source>
        <dbReference type="EMBL" id="RCK56043.1"/>
    </source>
</evidence>
<evidence type="ECO:0000256" key="6">
    <source>
        <dbReference type="RuleBase" id="RU003983"/>
    </source>
</evidence>